<dbReference type="AlphaFoldDB" id="A0A151NUP6"/>
<name>A0A151NUP6_ALLMI</name>
<dbReference type="EMBL" id="AKHW03002075">
    <property type="protein sequence ID" value="KYO40145.1"/>
    <property type="molecule type" value="Genomic_DNA"/>
</dbReference>
<sequence>MGIFCRQYILPQIKHELFVIELWEENCHIPLGFFLKVYSERSLAMLFAYITNRDVSAMNRKDFKHQP</sequence>
<keyword evidence="2" id="KW-1185">Reference proteome</keyword>
<reference evidence="1 2" key="1">
    <citation type="journal article" date="2012" name="Genome Biol.">
        <title>Sequencing three crocodilian genomes to illuminate the evolution of archosaurs and amniotes.</title>
        <authorList>
            <person name="St John J.A."/>
            <person name="Braun E.L."/>
            <person name="Isberg S.R."/>
            <person name="Miles L.G."/>
            <person name="Chong A.Y."/>
            <person name="Gongora J."/>
            <person name="Dalzell P."/>
            <person name="Moran C."/>
            <person name="Bed'hom B."/>
            <person name="Abzhanov A."/>
            <person name="Burgess S.C."/>
            <person name="Cooksey A.M."/>
            <person name="Castoe T.A."/>
            <person name="Crawford N.G."/>
            <person name="Densmore L.D."/>
            <person name="Drew J.C."/>
            <person name="Edwards S.V."/>
            <person name="Faircloth B.C."/>
            <person name="Fujita M.K."/>
            <person name="Greenwold M.J."/>
            <person name="Hoffmann F.G."/>
            <person name="Howard J.M."/>
            <person name="Iguchi T."/>
            <person name="Janes D.E."/>
            <person name="Khan S.Y."/>
            <person name="Kohno S."/>
            <person name="de Koning A.J."/>
            <person name="Lance S.L."/>
            <person name="McCarthy F.M."/>
            <person name="McCormack J.E."/>
            <person name="Merchant M.E."/>
            <person name="Peterson D.G."/>
            <person name="Pollock D.D."/>
            <person name="Pourmand N."/>
            <person name="Raney B.J."/>
            <person name="Roessler K.A."/>
            <person name="Sanford J.R."/>
            <person name="Sawyer R.H."/>
            <person name="Schmidt C.J."/>
            <person name="Triplett E.W."/>
            <person name="Tuberville T.D."/>
            <person name="Venegas-Anaya M."/>
            <person name="Howard J.T."/>
            <person name="Jarvis E.D."/>
            <person name="Guillette L.J.Jr."/>
            <person name="Glenn T.C."/>
            <person name="Green R.E."/>
            <person name="Ray D.A."/>
        </authorList>
    </citation>
    <scope>NUCLEOTIDE SEQUENCE [LARGE SCALE GENOMIC DNA]</scope>
    <source>
        <strain evidence="1">KSC_2009_1</strain>
    </source>
</reference>
<organism evidence="1 2">
    <name type="scientific">Alligator mississippiensis</name>
    <name type="common">American alligator</name>
    <dbReference type="NCBI Taxonomy" id="8496"/>
    <lineage>
        <taxon>Eukaryota</taxon>
        <taxon>Metazoa</taxon>
        <taxon>Chordata</taxon>
        <taxon>Craniata</taxon>
        <taxon>Vertebrata</taxon>
        <taxon>Euteleostomi</taxon>
        <taxon>Archelosauria</taxon>
        <taxon>Archosauria</taxon>
        <taxon>Crocodylia</taxon>
        <taxon>Alligatoridae</taxon>
        <taxon>Alligatorinae</taxon>
        <taxon>Alligator</taxon>
    </lineage>
</organism>
<gene>
    <name evidence="1" type="ORF">Y1Q_0022078</name>
</gene>
<proteinExistence type="predicted"/>
<evidence type="ECO:0000313" key="1">
    <source>
        <dbReference type="EMBL" id="KYO40145.1"/>
    </source>
</evidence>
<comment type="caution">
    <text evidence="1">The sequence shown here is derived from an EMBL/GenBank/DDBJ whole genome shotgun (WGS) entry which is preliminary data.</text>
</comment>
<evidence type="ECO:0000313" key="2">
    <source>
        <dbReference type="Proteomes" id="UP000050525"/>
    </source>
</evidence>
<dbReference type="Proteomes" id="UP000050525">
    <property type="component" value="Unassembled WGS sequence"/>
</dbReference>
<accession>A0A151NUP6</accession>
<protein>
    <submittedName>
        <fullName evidence="1">Uncharacterized protein</fullName>
    </submittedName>
</protein>